<reference evidence="1" key="2">
    <citation type="journal article" date="2015" name="Data Brief">
        <title>Shoot transcriptome of the giant reed, Arundo donax.</title>
        <authorList>
            <person name="Barrero R.A."/>
            <person name="Guerrero F.D."/>
            <person name="Moolhuijzen P."/>
            <person name="Goolsby J.A."/>
            <person name="Tidwell J."/>
            <person name="Bellgard S.E."/>
            <person name="Bellgard M.I."/>
        </authorList>
    </citation>
    <scope>NUCLEOTIDE SEQUENCE</scope>
    <source>
        <tissue evidence="1">Shoot tissue taken approximately 20 cm above the soil surface</tissue>
    </source>
</reference>
<name>A0A0A9FRZ1_ARUDO</name>
<proteinExistence type="predicted"/>
<dbReference type="AlphaFoldDB" id="A0A0A9FRZ1"/>
<reference evidence="1" key="1">
    <citation type="submission" date="2014-09" db="EMBL/GenBank/DDBJ databases">
        <authorList>
            <person name="Magalhaes I.L.F."/>
            <person name="Oliveira U."/>
            <person name="Santos F.R."/>
            <person name="Vidigal T.H.D.A."/>
            <person name="Brescovit A.D."/>
            <person name="Santos A.J."/>
        </authorList>
    </citation>
    <scope>NUCLEOTIDE SEQUENCE</scope>
    <source>
        <tissue evidence="1">Shoot tissue taken approximately 20 cm above the soil surface</tissue>
    </source>
</reference>
<sequence>MADVHYDRIFARITEFPVDYYSDHYTRLRTALLEIM</sequence>
<evidence type="ECO:0000313" key="1">
    <source>
        <dbReference type="EMBL" id="JAE14029.1"/>
    </source>
</evidence>
<organism evidence="1">
    <name type="scientific">Arundo donax</name>
    <name type="common">Giant reed</name>
    <name type="synonym">Donax arundinaceus</name>
    <dbReference type="NCBI Taxonomy" id="35708"/>
    <lineage>
        <taxon>Eukaryota</taxon>
        <taxon>Viridiplantae</taxon>
        <taxon>Streptophyta</taxon>
        <taxon>Embryophyta</taxon>
        <taxon>Tracheophyta</taxon>
        <taxon>Spermatophyta</taxon>
        <taxon>Magnoliopsida</taxon>
        <taxon>Liliopsida</taxon>
        <taxon>Poales</taxon>
        <taxon>Poaceae</taxon>
        <taxon>PACMAD clade</taxon>
        <taxon>Arundinoideae</taxon>
        <taxon>Arundineae</taxon>
        <taxon>Arundo</taxon>
    </lineage>
</organism>
<accession>A0A0A9FRZ1</accession>
<dbReference type="EMBL" id="GBRH01183867">
    <property type="protein sequence ID" value="JAE14029.1"/>
    <property type="molecule type" value="Transcribed_RNA"/>
</dbReference>
<protein>
    <submittedName>
        <fullName evidence="1">Uncharacterized protein</fullName>
    </submittedName>
</protein>